<feature type="chain" id="PRO_5038788943" description="Secreted protein" evidence="1">
    <location>
        <begin position="20"/>
        <end position="172"/>
    </location>
</feature>
<comment type="caution">
    <text evidence="2">The sequence shown here is derived from an EMBL/GenBank/DDBJ whole genome shotgun (WGS) entry which is preliminary data.</text>
</comment>
<keyword evidence="3" id="KW-1185">Reference proteome</keyword>
<dbReference type="Proteomes" id="UP000639606">
    <property type="component" value="Unassembled WGS sequence"/>
</dbReference>
<protein>
    <recommendedName>
        <fullName evidence="4">Secreted protein</fullName>
    </recommendedName>
</protein>
<evidence type="ECO:0000256" key="1">
    <source>
        <dbReference type="SAM" id="SignalP"/>
    </source>
</evidence>
<evidence type="ECO:0008006" key="4">
    <source>
        <dbReference type="Google" id="ProtNLM"/>
    </source>
</evidence>
<reference evidence="2" key="1">
    <citation type="journal article" date="2014" name="Int. J. Syst. Evol. Microbiol.">
        <title>Complete genome sequence of Corynebacterium casei LMG S-19264T (=DSM 44701T), isolated from a smear-ripened cheese.</title>
        <authorList>
            <consortium name="US DOE Joint Genome Institute (JGI-PGF)"/>
            <person name="Walter F."/>
            <person name="Albersmeier A."/>
            <person name="Kalinowski J."/>
            <person name="Ruckert C."/>
        </authorList>
    </citation>
    <scope>NUCLEOTIDE SEQUENCE</scope>
    <source>
        <strain evidence="2">JCM 3313</strain>
    </source>
</reference>
<dbReference type="RefSeq" id="WP_189221939.1">
    <property type="nucleotide sequence ID" value="NZ_BMRG01000002.1"/>
</dbReference>
<name>A0A918AL52_9PSEU</name>
<gene>
    <name evidence="2" type="ORF">GCM10010185_10620</name>
</gene>
<evidence type="ECO:0000313" key="2">
    <source>
        <dbReference type="EMBL" id="GGP41346.1"/>
    </source>
</evidence>
<accession>A0A918AL52</accession>
<feature type="signal peptide" evidence="1">
    <location>
        <begin position="1"/>
        <end position="19"/>
    </location>
</feature>
<sequence>MLLAATAVTAIATAGTVMAQAEPTTAATDDGQVPAVEDFAYPDADRIFTETGVRLISGDGHILLADCSTQPVNGIGVMRVRSSESVGVNRDGRVCFRITGTPGVLQLRLPVVYEIRGDGYAPDAGHVVKALLTTDSGTQTTVDVNPRASTPVGVGISPGNPPTTLLQLTASS</sequence>
<evidence type="ECO:0000313" key="3">
    <source>
        <dbReference type="Proteomes" id="UP000639606"/>
    </source>
</evidence>
<dbReference type="AlphaFoldDB" id="A0A918AL52"/>
<proteinExistence type="predicted"/>
<organism evidence="2 3">
    <name type="scientific">Saccharothrix coeruleofusca</name>
    <dbReference type="NCBI Taxonomy" id="33919"/>
    <lineage>
        <taxon>Bacteria</taxon>
        <taxon>Bacillati</taxon>
        <taxon>Actinomycetota</taxon>
        <taxon>Actinomycetes</taxon>
        <taxon>Pseudonocardiales</taxon>
        <taxon>Pseudonocardiaceae</taxon>
        <taxon>Saccharothrix</taxon>
    </lineage>
</organism>
<dbReference type="EMBL" id="BMRG01000002">
    <property type="protein sequence ID" value="GGP41346.1"/>
    <property type="molecule type" value="Genomic_DNA"/>
</dbReference>
<reference evidence="2" key="2">
    <citation type="submission" date="2020-09" db="EMBL/GenBank/DDBJ databases">
        <authorList>
            <person name="Sun Q."/>
            <person name="Ohkuma M."/>
        </authorList>
    </citation>
    <scope>NUCLEOTIDE SEQUENCE</scope>
    <source>
        <strain evidence="2">JCM 3313</strain>
    </source>
</reference>
<keyword evidence="1" id="KW-0732">Signal</keyword>